<dbReference type="OrthoDB" id="306690at2759"/>
<dbReference type="PANTHER" id="PTHR12357:SF89">
    <property type="entry name" value="YTH DOMAIN-CONTAINING FAMILY PROTEIN"/>
    <property type="match status" value="1"/>
</dbReference>
<dbReference type="GO" id="GO:0061157">
    <property type="term" value="P:mRNA destabilization"/>
    <property type="evidence" value="ECO:0000318"/>
    <property type="project" value="GO_Central"/>
</dbReference>
<dbReference type="Gene3D" id="3.10.590.10">
    <property type="entry name" value="ph1033 like domains"/>
    <property type="match status" value="1"/>
</dbReference>
<accession>T1EJA3</accession>
<evidence type="ECO:0000259" key="1">
    <source>
        <dbReference type="PROSITE" id="PS50882"/>
    </source>
</evidence>
<reference evidence="2 4" key="2">
    <citation type="journal article" date="2013" name="Nature">
        <title>Insights into bilaterian evolution from three spiralian genomes.</title>
        <authorList>
            <person name="Simakov O."/>
            <person name="Marletaz F."/>
            <person name="Cho S.J."/>
            <person name="Edsinger-Gonzales E."/>
            <person name="Havlak P."/>
            <person name="Hellsten U."/>
            <person name="Kuo D.H."/>
            <person name="Larsson T."/>
            <person name="Lv J."/>
            <person name="Arendt D."/>
            <person name="Savage R."/>
            <person name="Osoegawa K."/>
            <person name="de Jong P."/>
            <person name="Grimwood J."/>
            <person name="Chapman J.A."/>
            <person name="Shapiro H."/>
            <person name="Aerts A."/>
            <person name="Otillar R.P."/>
            <person name="Terry A.Y."/>
            <person name="Boore J.L."/>
            <person name="Grigoriev I.V."/>
            <person name="Lindberg D.R."/>
            <person name="Seaver E.C."/>
            <person name="Weisblat D.A."/>
            <person name="Putnam N.H."/>
            <person name="Rokhsar D.S."/>
        </authorList>
    </citation>
    <scope>NUCLEOTIDE SEQUENCE</scope>
</reference>
<dbReference type="EMBL" id="AMQM01005776">
    <property type="status" value="NOT_ANNOTATED_CDS"/>
    <property type="molecule type" value="Genomic_DNA"/>
</dbReference>
<dbReference type="CTD" id="20196653"/>
<proteinExistence type="predicted"/>
<evidence type="ECO:0000313" key="4">
    <source>
        <dbReference type="Proteomes" id="UP000015101"/>
    </source>
</evidence>
<dbReference type="EMBL" id="KB097070">
    <property type="protein sequence ID" value="ESN99859.1"/>
    <property type="molecule type" value="Genomic_DNA"/>
</dbReference>
<evidence type="ECO:0000313" key="2">
    <source>
        <dbReference type="EMBL" id="ESN99859.1"/>
    </source>
</evidence>
<keyword evidence="4" id="KW-1185">Reference proteome</keyword>
<reference evidence="4" key="1">
    <citation type="submission" date="2012-12" db="EMBL/GenBank/DDBJ databases">
        <authorList>
            <person name="Hellsten U."/>
            <person name="Grimwood J."/>
            <person name="Chapman J.A."/>
            <person name="Shapiro H."/>
            <person name="Aerts A."/>
            <person name="Otillar R.P."/>
            <person name="Terry A.Y."/>
            <person name="Boore J.L."/>
            <person name="Simakov O."/>
            <person name="Marletaz F."/>
            <person name="Cho S.-J."/>
            <person name="Edsinger-Gonzales E."/>
            <person name="Havlak P."/>
            <person name="Kuo D.-H."/>
            <person name="Larsson T."/>
            <person name="Lv J."/>
            <person name="Arendt D."/>
            <person name="Savage R."/>
            <person name="Osoegawa K."/>
            <person name="de Jong P."/>
            <person name="Lindberg D.R."/>
            <person name="Seaver E.C."/>
            <person name="Weisblat D.A."/>
            <person name="Putnam N.H."/>
            <person name="Grigoriev I.V."/>
            <person name="Rokhsar D.S."/>
        </authorList>
    </citation>
    <scope>NUCLEOTIDE SEQUENCE</scope>
</reference>
<dbReference type="GO" id="GO:1990247">
    <property type="term" value="F:N6-methyladenosine-containing RNA reader activity"/>
    <property type="evidence" value="ECO:0000318"/>
    <property type="project" value="GO_Central"/>
</dbReference>
<dbReference type="GeneID" id="20196653"/>
<sequence>INNYNPVHFDINFENSKFFVIKCSNKDAIRRSIRHSLWSSTLYGGQRLDKAFKEVTQNGGKLFLFFSPNGSGKFCGISQMTSSVDYTTPVLFLAEVKWKGQFSVEWIYVKDVPNDQLRHIRLNNNKNKPVTNSRDTQEIPYAEGLQVFKIIQQYPYLGCVFDE</sequence>
<dbReference type="PROSITE" id="PS50882">
    <property type="entry name" value="YTH"/>
    <property type="match status" value="1"/>
</dbReference>
<reference evidence="3" key="3">
    <citation type="submission" date="2015-06" db="UniProtKB">
        <authorList>
            <consortium name="EnsemblMetazoa"/>
        </authorList>
    </citation>
    <scope>IDENTIFICATION</scope>
</reference>
<dbReference type="CDD" id="cd21134">
    <property type="entry name" value="YTH"/>
    <property type="match status" value="1"/>
</dbReference>
<dbReference type="InParanoid" id="T1EJA3"/>
<dbReference type="GO" id="GO:0005737">
    <property type="term" value="C:cytoplasm"/>
    <property type="evidence" value="ECO:0000318"/>
    <property type="project" value="GO_Central"/>
</dbReference>
<feature type="domain" description="YTH" evidence="1">
    <location>
        <begin position="16"/>
        <end position="151"/>
    </location>
</feature>
<organism evidence="3 4">
    <name type="scientific">Helobdella robusta</name>
    <name type="common">Californian leech</name>
    <dbReference type="NCBI Taxonomy" id="6412"/>
    <lineage>
        <taxon>Eukaryota</taxon>
        <taxon>Metazoa</taxon>
        <taxon>Spiralia</taxon>
        <taxon>Lophotrochozoa</taxon>
        <taxon>Annelida</taxon>
        <taxon>Clitellata</taxon>
        <taxon>Hirudinea</taxon>
        <taxon>Rhynchobdellida</taxon>
        <taxon>Glossiphoniidae</taxon>
        <taxon>Helobdella</taxon>
    </lineage>
</organism>
<dbReference type="STRING" id="6412.T1EJA3"/>
<dbReference type="AlphaFoldDB" id="T1EJA3"/>
<dbReference type="InterPro" id="IPR045168">
    <property type="entry name" value="YTH_prot"/>
</dbReference>
<evidence type="ECO:0000313" key="3">
    <source>
        <dbReference type="EnsemblMetazoa" id="HelroP143362"/>
    </source>
</evidence>
<dbReference type="GO" id="GO:0003729">
    <property type="term" value="F:mRNA binding"/>
    <property type="evidence" value="ECO:0000318"/>
    <property type="project" value="GO_Central"/>
</dbReference>
<gene>
    <name evidence="3" type="primary">20196653</name>
    <name evidence="2" type="ORF">HELRODRAFT_143362</name>
</gene>
<dbReference type="InterPro" id="IPR007275">
    <property type="entry name" value="YTH_domain"/>
</dbReference>
<dbReference type="HOGENOM" id="CLU_089812_1_0_1"/>
<protein>
    <recommendedName>
        <fullName evidence="1">YTH domain-containing protein</fullName>
    </recommendedName>
</protein>
<dbReference type="PANTHER" id="PTHR12357">
    <property type="entry name" value="YTH YT521-B HOMOLOGY DOMAIN-CONTAINING"/>
    <property type="match status" value="1"/>
</dbReference>
<dbReference type="RefSeq" id="XP_009022202.1">
    <property type="nucleotide sequence ID" value="XM_009023954.1"/>
</dbReference>
<dbReference type="Proteomes" id="UP000015101">
    <property type="component" value="Unassembled WGS sequence"/>
</dbReference>
<dbReference type="KEGG" id="hro:HELRODRAFT_143362"/>
<dbReference type="eggNOG" id="KOG1901">
    <property type="taxonomic scope" value="Eukaryota"/>
</dbReference>
<name>T1EJA3_HELRO</name>
<dbReference type="EnsemblMetazoa" id="HelroT143362">
    <property type="protein sequence ID" value="HelroP143362"/>
    <property type="gene ID" value="HelroG143362"/>
</dbReference>
<dbReference type="Pfam" id="PF04146">
    <property type="entry name" value="YTH"/>
    <property type="match status" value="1"/>
</dbReference>